<organism evidence="5 6">
    <name type="scientific">Nonomuraea deserti</name>
    <dbReference type="NCBI Taxonomy" id="1848322"/>
    <lineage>
        <taxon>Bacteria</taxon>
        <taxon>Bacillati</taxon>
        <taxon>Actinomycetota</taxon>
        <taxon>Actinomycetes</taxon>
        <taxon>Streptosporangiales</taxon>
        <taxon>Streptosporangiaceae</taxon>
        <taxon>Nonomuraea</taxon>
    </lineage>
</organism>
<dbReference type="PROSITE" id="PS50893">
    <property type="entry name" value="ABC_TRANSPORTER_2"/>
    <property type="match status" value="1"/>
</dbReference>
<proteinExistence type="predicted"/>
<feature type="domain" description="ABC transporter" evidence="4">
    <location>
        <begin position="1"/>
        <end position="231"/>
    </location>
</feature>
<dbReference type="Pfam" id="PF00005">
    <property type="entry name" value="ABC_tran"/>
    <property type="match status" value="1"/>
</dbReference>
<dbReference type="InterPro" id="IPR017871">
    <property type="entry name" value="ABC_transporter-like_CS"/>
</dbReference>
<dbReference type="InterPro" id="IPR051120">
    <property type="entry name" value="ABC_AA/LPS_Transport"/>
</dbReference>
<accession>A0A4R4W049</accession>
<evidence type="ECO:0000313" key="5">
    <source>
        <dbReference type="EMBL" id="TDD11782.1"/>
    </source>
</evidence>
<dbReference type="GO" id="GO:0016887">
    <property type="term" value="F:ATP hydrolysis activity"/>
    <property type="evidence" value="ECO:0007669"/>
    <property type="project" value="InterPro"/>
</dbReference>
<keyword evidence="2" id="KW-0547">Nucleotide-binding</keyword>
<comment type="caution">
    <text evidence="5">The sequence shown here is derived from an EMBL/GenBank/DDBJ whole genome shotgun (WGS) entry which is preliminary data.</text>
</comment>
<evidence type="ECO:0000313" key="6">
    <source>
        <dbReference type="Proteomes" id="UP000295258"/>
    </source>
</evidence>
<reference evidence="5 6" key="1">
    <citation type="submission" date="2019-03" db="EMBL/GenBank/DDBJ databases">
        <title>Draft genome sequences of novel Actinobacteria.</title>
        <authorList>
            <person name="Sahin N."/>
            <person name="Ay H."/>
            <person name="Saygin H."/>
        </authorList>
    </citation>
    <scope>NUCLEOTIDE SEQUENCE [LARGE SCALE GENOMIC DNA]</scope>
    <source>
        <strain evidence="5 6">KC310</strain>
    </source>
</reference>
<dbReference type="InterPro" id="IPR003593">
    <property type="entry name" value="AAA+_ATPase"/>
</dbReference>
<evidence type="ECO:0000256" key="1">
    <source>
        <dbReference type="ARBA" id="ARBA00022448"/>
    </source>
</evidence>
<dbReference type="GO" id="GO:0005886">
    <property type="term" value="C:plasma membrane"/>
    <property type="evidence" value="ECO:0007669"/>
    <property type="project" value="TreeGrafter"/>
</dbReference>
<keyword evidence="6" id="KW-1185">Reference proteome</keyword>
<name>A0A4R4W049_9ACTN</name>
<dbReference type="SUPFAM" id="SSF52540">
    <property type="entry name" value="P-loop containing nucleoside triphosphate hydrolases"/>
    <property type="match status" value="1"/>
</dbReference>
<gene>
    <name evidence="5" type="ORF">E1292_03930</name>
</gene>
<evidence type="ECO:0000256" key="2">
    <source>
        <dbReference type="ARBA" id="ARBA00022741"/>
    </source>
</evidence>
<keyword evidence="3 5" id="KW-0067">ATP-binding</keyword>
<dbReference type="GO" id="GO:0005524">
    <property type="term" value="F:ATP binding"/>
    <property type="evidence" value="ECO:0007669"/>
    <property type="project" value="UniProtKB-KW"/>
</dbReference>
<protein>
    <submittedName>
        <fullName evidence="5">ATP-binding cassette domain-containing protein</fullName>
    </submittedName>
</protein>
<dbReference type="EMBL" id="SMKO01000006">
    <property type="protein sequence ID" value="TDD11782.1"/>
    <property type="molecule type" value="Genomic_DNA"/>
</dbReference>
<dbReference type="Gene3D" id="3.40.50.300">
    <property type="entry name" value="P-loop containing nucleotide triphosphate hydrolases"/>
    <property type="match status" value="1"/>
</dbReference>
<sequence length="238" mass="25352">MGVAALSDVEFTLSTGTVLGLIGPNGSGKSTALDCVTGFVRPDSGQILLDGESIFGKAPHLIARAGLVRTFQTVKLYDQLTLDEHMSLSLRGLYKAGRSGASRRRSAERKRATSWLVEFGLEQLRSAPAGILSYGQKKLLALAAVLVTQPRIALLDEPLAGVNPRIIDLIRDAILQANTEGQTFLIIEHNVEFITSCCSEVVVLDAGKKLAAGPPSVIWDDPAVYEAFLGRKGDGHAG</sequence>
<dbReference type="SMART" id="SM00382">
    <property type="entry name" value="AAA"/>
    <property type="match status" value="1"/>
</dbReference>
<keyword evidence="1" id="KW-0813">Transport</keyword>
<dbReference type="AlphaFoldDB" id="A0A4R4W049"/>
<dbReference type="PANTHER" id="PTHR45772:SF9">
    <property type="entry name" value="CONSERVED COMPONENT OF ABC TRANSPORTER FOR NATURAL AMINO ACIDS"/>
    <property type="match status" value="1"/>
</dbReference>
<evidence type="ECO:0000259" key="4">
    <source>
        <dbReference type="PROSITE" id="PS50893"/>
    </source>
</evidence>
<dbReference type="PROSITE" id="PS00211">
    <property type="entry name" value="ABC_TRANSPORTER_1"/>
    <property type="match status" value="1"/>
</dbReference>
<dbReference type="InterPro" id="IPR027417">
    <property type="entry name" value="P-loop_NTPase"/>
</dbReference>
<dbReference type="InterPro" id="IPR003439">
    <property type="entry name" value="ABC_transporter-like_ATP-bd"/>
</dbReference>
<dbReference type="PANTHER" id="PTHR45772">
    <property type="entry name" value="CONSERVED COMPONENT OF ABC TRANSPORTER FOR NATURAL AMINO ACIDS-RELATED"/>
    <property type="match status" value="1"/>
</dbReference>
<evidence type="ECO:0000256" key="3">
    <source>
        <dbReference type="ARBA" id="ARBA00022840"/>
    </source>
</evidence>
<dbReference type="Proteomes" id="UP000295258">
    <property type="component" value="Unassembled WGS sequence"/>
</dbReference>